<organism evidence="2">
    <name type="scientific">Panicum hallii</name>
    <dbReference type="NCBI Taxonomy" id="206008"/>
    <lineage>
        <taxon>Eukaryota</taxon>
        <taxon>Viridiplantae</taxon>
        <taxon>Streptophyta</taxon>
        <taxon>Embryophyta</taxon>
        <taxon>Tracheophyta</taxon>
        <taxon>Spermatophyta</taxon>
        <taxon>Magnoliopsida</taxon>
        <taxon>Liliopsida</taxon>
        <taxon>Poales</taxon>
        <taxon>Poaceae</taxon>
        <taxon>PACMAD clade</taxon>
        <taxon>Panicoideae</taxon>
        <taxon>Panicodae</taxon>
        <taxon>Paniceae</taxon>
        <taxon>Panicinae</taxon>
        <taxon>Panicum</taxon>
        <taxon>Panicum sect. Panicum</taxon>
    </lineage>
</organism>
<dbReference type="EMBL" id="CM008054">
    <property type="protein sequence ID" value="PVH33112.1"/>
    <property type="molecule type" value="Genomic_DNA"/>
</dbReference>
<accession>A0A2T8I624</accession>
<name>A0A2T8I624_9POAL</name>
<sequence>MQTLNSILHKTYKMTCLDWVVHLACFALLFQTSACLLSLDQLSLTRAMIPTNFKLTH</sequence>
<gene>
    <name evidence="2" type="ORF">PAHAL_9G570900</name>
</gene>
<evidence type="ECO:0000313" key="2">
    <source>
        <dbReference type="EMBL" id="PVH33112.1"/>
    </source>
</evidence>
<evidence type="ECO:0000256" key="1">
    <source>
        <dbReference type="SAM" id="Phobius"/>
    </source>
</evidence>
<keyword evidence="1" id="KW-1133">Transmembrane helix</keyword>
<dbReference type="Proteomes" id="UP000243499">
    <property type="component" value="Chromosome 9"/>
</dbReference>
<dbReference type="Gramene" id="PVH33112">
    <property type="protein sequence ID" value="PVH33112"/>
    <property type="gene ID" value="PAHAL_9G570900"/>
</dbReference>
<keyword evidence="1" id="KW-0472">Membrane</keyword>
<proteinExistence type="predicted"/>
<feature type="transmembrane region" description="Helical" evidence="1">
    <location>
        <begin position="20"/>
        <end position="39"/>
    </location>
</feature>
<keyword evidence="1" id="KW-0812">Transmembrane</keyword>
<reference evidence="2" key="1">
    <citation type="submission" date="2018-04" db="EMBL/GenBank/DDBJ databases">
        <title>WGS assembly of Panicum hallii.</title>
        <authorList>
            <person name="Lovell J."/>
            <person name="Jenkins J."/>
            <person name="Lowry D."/>
            <person name="Mamidi S."/>
            <person name="Sreedasyam A."/>
            <person name="Weng X."/>
            <person name="Barry K."/>
            <person name="Bonette J."/>
            <person name="Campitelli B."/>
            <person name="Daum C."/>
            <person name="Gordon S."/>
            <person name="Gould B."/>
            <person name="Lipzen A."/>
            <person name="Macqueen A."/>
            <person name="Palacio-Mejia J."/>
            <person name="Plott C."/>
            <person name="Shakirov E."/>
            <person name="Shu S."/>
            <person name="Yoshinaga Y."/>
            <person name="Zane M."/>
            <person name="Rokhsar D."/>
            <person name="Grimwood J."/>
            <person name="Schmutz J."/>
            <person name="Juenger T."/>
        </authorList>
    </citation>
    <scope>NUCLEOTIDE SEQUENCE [LARGE SCALE GENOMIC DNA]</scope>
    <source>
        <strain evidence="2">FIL2</strain>
    </source>
</reference>
<protein>
    <submittedName>
        <fullName evidence="2">Uncharacterized protein</fullName>
    </submittedName>
</protein>
<dbReference type="AlphaFoldDB" id="A0A2T8I624"/>